<dbReference type="eggNOG" id="ENOG502SPFX">
    <property type="taxonomic scope" value="Eukaryota"/>
</dbReference>
<accession>K2SZU2</accession>
<evidence type="ECO:0000256" key="3">
    <source>
        <dbReference type="ARBA" id="ARBA00022989"/>
    </source>
</evidence>
<feature type="transmembrane region" description="Helical" evidence="6">
    <location>
        <begin position="120"/>
        <end position="137"/>
    </location>
</feature>
<keyword evidence="2 6" id="KW-0812">Transmembrane</keyword>
<dbReference type="OrthoDB" id="444631at2759"/>
<dbReference type="HOGENOM" id="CLU_028200_12_8_1"/>
<gene>
    <name evidence="8" type="ORF">MPH_00503</name>
</gene>
<dbReference type="GO" id="GO:0016020">
    <property type="term" value="C:membrane"/>
    <property type="evidence" value="ECO:0007669"/>
    <property type="project" value="UniProtKB-SubCell"/>
</dbReference>
<evidence type="ECO:0000313" key="8">
    <source>
        <dbReference type="EMBL" id="EKG22175.1"/>
    </source>
</evidence>
<protein>
    <recommendedName>
        <fullName evidence="7">Rhodopsin domain-containing protein</fullName>
    </recommendedName>
</protein>
<feature type="transmembrane region" description="Helical" evidence="6">
    <location>
        <begin position="63"/>
        <end position="87"/>
    </location>
</feature>
<feature type="transmembrane region" description="Helical" evidence="6">
    <location>
        <begin position="193"/>
        <end position="215"/>
    </location>
</feature>
<dbReference type="VEuPathDB" id="FungiDB:MPH_00503"/>
<comment type="subcellular location">
    <subcellularLocation>
        <location evidence="1">Membrane</location>
        <topology evidence="1">Multi-pass membrane protein</topology>
    </subcellularLocation>
</comment>
<evidence type="ECO:0000256" key="4">
    <source>
        <dbReference type="ARBA" id="ARBA00023136"/>
    </source>
</evidence>
<dbReference type="InterPro" id="IPR049326">
    <property type="entry name" value="Rhodopsin_dom_fungi"/>
</dbReference>
<dbReference type="EMBL" id="AHHD01000028">
    <property type="protein sequence ID" value="EKG22175.1"/>
    <property type="molecule type" value="Genomic_DNA"/>
</dbReference>
<feature type="transmembrane region" description="Helical" evidence="6">
    <location>
        <begin position="149"/>
        <end position="173"/>
    </location>
</feature>
<dbReference type="InParanoid" id="K2SZU2"/>
<dbReference type="PANTHER" id="PTHR33048">
    <property type="entry name" value="PTH11-LIKE INTEGRAL MEMBRANE PROTEIN (AFU_ORTHOLOGUE AFUA_5G11245)"/>
    <property type="match status" value="1"/>
</dbReference>
<evidence type="ECO:0000313" key="9">
    <source>
        <dbReference type="Proteomes" id="UP000007129"/>
    </source>
</evidence>
<dbReference type="Pfam" id="PF20684">
    <property type="entry name" value="Fung_rhodopsin"/>
    <property type="match status" value="1"/>
</dbReference>
<dbReference type="AlphaFoldDB" id="K2SZU2"/>
<feature type="transmembrane region" description="Helical" evidence="6">
    <location>
        <begin position="35"/>
        <end position="56"/>
    </location>
</feature>
<evidence type="ECO:0000256" key="5">
    <source>
        <dbReference type="ARBA" id="ARBA00038359"/>
    </source>
</evidence>
<evidence type="ECO:0000256" key="6">
    <source>
        <dbReference type="SAM" id="Phobius"/>
    </source>
</evidence>
<evidence type="ECO:0000256" key="2">
    <source>
        <dbReference type="ARBA" id="ARBA00022692"/>
    </source>
</evidence>
<comment type="similarity">
    <text evidence="5">Belongs to the SAT4 family.</text>
</comment>
<evidence type="ECO:0000256" key="1">
    <source>
        <dbReference type="ARBA" id="ARBA00004141"/>
    </source>
</evidence>
<dbReference type="PANTHER" id="PTHR33048:SF158">
    <property type="entry name" value="MEMBRANE PROTEIN PTH11-LIKE, PUTATIVE-RELATED"/>
    <property type="match status" value="1"/>
</dbReference>
<dbReference type="Proteomes" id="UP000007129">
    <property type="component" value="Unassembled WGS sequence"/>
</dbReference>
<keyword evidence="3 6" id="KW-1133">Transmembrane helix</keyword>
<dbReference type="InterPro" id="IPR052337">
    <property type="entry name" value="SAT4-like"/>
</dbReference>
<keyword evidence="4 6" id="KW-0472">Membrane</keyword>
<dbReference type="STRING" id="1126212.K2SZU2"/>
<feature type="transmembrane region" description="Helical" evidence="6">
    <location>
        <begin position="227"/>
        <end position="249"/>
    </location>
</feature>
<comment type="caution">
    <text evidence="8">The sequence shown here is derived from an EMBL/GenBank/DDBJ whole genome shotgun (WGS) entry which is preliminary data.</text>
</comment>
<proteinExistence type="inferred from homology"/>
<organism evidence="8 9">
    <name type="scientific">Macrophomina phaseolina (strain MS6)</name>
    <name type="common">Charcoal rot fungus</name>
    <dbReference type="NCBI Taxonomy" id="1126212"/>
    <lineage>
        <taxon>Eukaryota</taxon>
        <taxon>Fungi</taxon>
        <taxon>Dikarya</taxon>
        <taxon>Ascomycota</taxon>
        <taxon>Pezizomycotina</taxon>
        <taxon>Dothideomycetes</taxon>
        <taxon>Dothideomycetes incertae sedis</taxon>
        <taxon>Botryosphaeriales</taxon>
        <taxon>Botryosphaeriaceae</taxon>
        <taxon>Macrophomina</taxon>
    </lineage>
</organism>
<sequence>MSLPAGTDLSQVPAMQPPEGVQSNLIDPPSYHHRLLVLNIVFTSCMVALVAVRLVVKGIISKVLWWDDLACVVAAMGSITHAVVMMIQTRIGYGRHMWDIPVTWLLKKSNLELLNADNPVYLTTIYMAKVSMLLLYLRIFPRNTNMGRWIIYMLVFLTAFWLSMLGPAIAAQYKCVSLSAPSTDFCTAISNSLIILNAAVTVATDFYVLLLPIPPFFKLLFKTRQKLLICIIFLTGLVACAASTTRLGLFLNSFGSADILWEQANNSMYTIVELNAGIISGCLLNLPAFCGYSKGAALRAYHSVKSLVSVDSSRGSTRASSFERGTGVEEVVQVEHKDNDSDVHSGTVTRFRECDV</sequence>
<reference evidence="8 9" key="1">
    <citation type="journal article" date="2012" name="BMC Genomics">
        <title>Tools to kill: Genome of one of the most destructive plant pathogenic fungi Macrophomina phaseolina.</title>
        <authorList>
            <person name="Islam M.S."/>
            <person name="Haque M.S."/>
            <person name="Islam M.M."/>
            <person name="Emdad E.M."/>
            <person name="Halim A."/>
            <person name="Hossen Q.M.M."/>
            <person name="Hossain M.Z."/>
            <person name="Ahmed B."/>
            <person name="Rahim S."/>
            <person name="Rahman M.S."/>
            <person name="Alam M.M."/>
            <person name="Hou S."/>
            <person name="Wan X."/>
            <person name="Saito J.A."/>
            <person name="Alam M."/>
        </authorList>
    </citation>
    <scope>NUCLEOTIDE SEQUENCE [LARGE SCALE GENOMIC DNA]</scope>
    <source>
        <strain evidence="8 9">MS6</strain>
    </source>
</reference>
<feature type="transmembrane region" description="Helical" evidence="6">
    <location>
        <begin position="269"/>
        <end position="292"/>
    </location>
</feature>
<evidence type="ECO:0000259" key="7">
    <source>
        <dbReference type="Pfam" id="PF20684"/>
    </source>
</evidence>
<feature type="domain" description="Rhodopsin" evidence="7">
    <location>
        <begin position="52"/>
        <end position="285"/>
    </location>
</feature>
<name>K2SZU2_MACPH</name>